<dbReference type="InterPro" id="IPR002123">
    <property type="entry name" value="Plipid/glycerol_acylTrfase"/>
</dbReference>
<dbReference type="PANTHER" id="PTHR31605:SF0">
    <property type="entry name" value="GLYCEROL-3-PHOSPHATE O-ACYLTRANSFERASE 1"/>
    <property type="match status" value="1"/>
</dbReference>
<dbReference type="SUPFAM" id="SSF69593">
    <property type="entry name" value="Glycerol-3-phosphate (1)-acyltransferase"/>
    <property type="match status" value="1"/>
</dbReference>
<dbReference type="EMBL" id="JARJCM010000004">
    <property type="protein sequence ID" value="KAJ7045701.1"/>
    <property type="molecule type" value="Genomic_DNA"/>
</dbReference>
<sequence length="553" mass="63009">MATNKWTPTPISYWLIRQLFKFVLKIFYGSIVVEGTHNIPISGRPCIVAANHSNSLTDALLLVTSIPPKQRNMLRLTAKATQFGHPTFTSWLIESAGTVPIKRKKDYADGSADNTDIMGKLMEALELGDAICLFPEGMSRYHPTIAPLKTGGSSFLIDSFSPFQPLLTVARLISDVLTRNRNNPGFEICLLNCSVTYMHRQHFRSDVLVTFHPPMTFSPKTHPELLAPIDYMNIRTLTAQMHDQISSGTIDSPSWDLVRVSKLAARIYAPLGTRMSLGDHVRVVRTFLEAFKAAGDAPETDESHPEDEDKTAAETAELAQLRLDLRTYQDQLALWGIKDDRIRRQSLPRHIIISRIIVRLGWSLCLFSISIPGLLLWLPIFLTTFYAVHNFKKTGPIFDTWDEIAQYKLIYGLISGLCVWFGSSLLTFPFSGFTFFLVPALMWMTLRWLEDAVSAFRAFSALVRLLRVGKPTLRSMHVRREDLHARVMRLAIDTLELPEDPETYFAGHGGKEKGRVRGRWESGSRYFSIKRRRKRDWNETLRLYDVVDYPKEE</sequence>
<evidence type="ECO:0000313" key="3">
    <source>
        <dbReference type="EMBL" id="KAJ7045701.1"/>
    </source>
</evidence>
<protein>
    <recommendedName>
        <fullName evidence="2">Phospholipid/glycerol acyltransferase domain-containing protein</fullName>
    </recommendedName>
</protein>
<keyword evidence="1" id="KW-0472">Membrane</keyword>
<dbReference type="GO" id="GO:0016287">
    <property type="term" value="F:glycerone-phosphate O-acyltransferase activity"/>
    <property type="evidence" value="ECO:0007669"/>
    <property type="project" value="TreeGrafter"/>
</dbReference>
<proteinExistence type="predicted"/>
<comment type="caution">
    <text evidence="3">The sequence shown here is derived from an EMBL/GenBank/DDBJ whole genome shotgun (WGS) entry which is preliminary data.</text>
</comment>
<evidence type="ECO:0000256" key="1">
    <source>
        <dbReference type="SAM" id="Phobius"/>
    </source>
</evidence>
<gene>
    <name evidence="3" type="ORF">C8F04DRAFT_446068</name>
</gene>
<feature type="domain" description="Phospholipid/glycerol acyltransferase" evidence="2">
    <location>
        <begin position="46"/>
        <end position="171"/>
    </location>
</feature>
<reference evidence="3" key="1">
    <citation type="submission" date="2023-03" db="EMBL/GenBank/DDBJ databases">
        <title>Massive genome expansion in bonnet fungi (Mycena s.s.) driven by repeated elements and novel gene families across ecological guilds.</title>
        <authorList>
            <consortium name="Lawrence Berkeley National Laboratory"/>
            <person name="Harder C.B."/>
            <person name="Miyauchi S."/>
            <person name="Viragh M."/>
            <person name="Kuo A."/>
            <person name="Thoen E."/>
            <person name="Andreopoulos B."/>
            <person name="Lu D."/>
            <person name="Skrede I."/>
            <person name="Drula E."/>
            <person name="Henrissat B."/>
            <person name="Morin E."/>
            <person name="Kohler A."/>
            <person name="Barry K."/>
            <person name="LaButti K."/>
            <person name="Morin E."/>
            <person name="Salamov A."/>
            <person name="Lipzen A."/>
            <person name="Mereny Z."/>
            <person name="Hegedus B."/>
            <person name="Baldrian P."/>
            <person name="Stursova M."/>
            <person name="Weitz H."/>
            <person name="Taylor A."/>
            <person name="Grigoriev I.V."/>
            <person name="Nagy L.G."/>
            <person name="Martin F."/>
            <person name="Kauserud H."/>
        </authorList>
    </citation>
    <scope>NUCLEOTIDE SEQUENCE</scope>
    <source>
        <strain evidence="3">CBHHK200</strain>
    </source>
</reference>
<feature type="transmembrane region" description="Helical" evidence="1">
    <location>
        <begin position="409"/>
        <end position="442"/>
    </location>
</feature>
<keyword evidence="1" id="KW-0812">Transmembrane</keyword>
<feature type="transmembrane region" description="Helical" evidence="1">
    <location>
        <begin position="360"/>
        <end position="388"/>
    </location>
</feature>
<dbReference type="PANTHER" id="PTHR31605">
    <property type="entry name" value="GLYCEROL-3-PHOSPHATE O-ACYLTRANSFERASE 1"/>
    <property type="match status" value="1"/>
</dbReference>
<dbReference type="CDD" id="cd07992">
    <property type="entry name" value="LPLAT_AAK14816-like"/>
    <property type="match status" value="1"/>
</dbReference>
<dbReference type="Pfam" id="PF01553">
    <property type="entry name" value="Acyltransferase"/>
    <property type="match status" value="1"/>
</dbReference>
<organism evidence="3 4">
    <name type="scientific">Mycena alexandri</name>
    <dbReference type="NCBI Taxonomy" id="1745969"/>
    <lineage>
        <taxon>Eukaryota</taxon>
        <taxon>Fungi</taxon>
        <taxon>Dikarya</taxon>
        <taxon>Basidiomycota</taxon>
        <taxon>Agaricomycotina</taxon>
        <taxon>Agaricomycetes</taxon>
        <taxon>Agaricomycetidae</taxon>
        <taxon>Agaricales</taxon>
        <taxon>Marasmiineae</taxon>
        <taxon>Mycenaceae</taxon>
        <taxon>Mycena</taxon>
    </lineage>
</organism>
<dbReference type="GO" id="GO:0004366">
    <property type="term" value="F:glycerol-3-phosphate O-acyltransferase activity"/>
    <property type="evidence" value="ECO:0007669"/>
    <property type="project" value="TreeGrafter"/>
</dbReference>
<dbReference type="SMART" id="SM00563">
    <property type="entry name" value="PlsC"/>
    <property type="match status" value="1"/>
</dbReference>
<keyword evidence="4" id="KW-1185">Reference proteome</keyword>
<dbReference type="AlphaFoldDB" id="A0AAD6TI16"/>
<accession>A0AAD6TI16</accession>
<dbReference type="Proteomes" id="UP001218188">
    <property type="component" value="Unassembled WGS sequence"/>
</dbReference>
<name>A0AAD6TI16_9AGAR</name>
<keyword evidence="1" id="KW-1133">Transmembrane helix</keyword>
<dbReference type="GO" id="GO:0008654">
    <property type="term" value="P:phospholipid biosynthetic process"/>
    <property type="evidence" value="ECO:0007669"/>
    <property type="project" value="TreeGrafter"/>
</dbReference>
<dbReference type="InterPro" id="IPR052744">
    <property type="entry name" value="GPAT/DAPAT"/>
</dbReference>
<evidence type="ECO:0000259" key="2">
    <source>
        <dbReference type="SMART" id="SM00563"/>
    </source>
</evidence>
<evidence type="ECO:0000313" key="4">
    <source>
        <dbReference type="Proteomes" id="UP001218188"/>
    </source>
</evidence>